<evidence type="ECO:0000256" key="4">
    <source>
        <dbReference type="ARBA" id="ARBA00023004"/>
    </source>
</evidence>
<dbReference type="EMBL" id="AEUD01000013">
    <property type="protein sequence ID" value="EGD54295.1"/>
    <property type="molecule type" value="Genomic_DNA"/>
</dbReference>
<organism evidence="8 9">
    <name type="scientific">Gordonia neofelifaecis NRRL B-59395</name>
    <dbReference type="NCBI Taxonomy" id="644548"/>
    <lineage>
        <taxon>Bacteria</taxon>
        <taxon>Bacillati</taxon>
        <taxon>Actinomycetota</taxon>
        <taxon>Actinomycetes</taxon>
        <taxon>Mycobacteriales</taxon>
        <taxon>Gordoniaceae</taxon>
        <taxon>Gordonia</taxon>
    </lineage>
</organism>
<name>F1YM44_9ACTN</name>
<evidence type="ECO:0000256" key="2">
    <source>
        <dbReference type="ARBA" id="ARBA00022617"/>
    </source>
</evidence>
<dbReference type="InterPro" id="IPR036396">
    <property type="entry name" value="Cyt_P450_sf"/>
</dbReference>
<evidence type="ECO:0000256" key="7">
    <source>
        <dbReference type="SAM" id="MobiDB-lite"/>
    </source>
</evidence>
<evidence type="ECO:0000313" key="9">
    <source>
        <dbReference type="Proteomes" id="UP000035065"/>
    </source>
</evidence>
<accession>F1YM44</accession>
<keyword evidence="6" id="KW-0560">Oxidoreductase</keyword>
<keyword evidence="4 5" id="KW-0408">Iron</keyword>
<evidence type="ECO:0000256" key="3">
    <source>
        <dbReference type="ARBA" id="ARBA00022723"/>
    </source>
</evidence>
<evidence type="ECO:0000256" key="5">
    <source>
        <dbReference type="PIRSR" id="PIRSR602403-1"/>
    </source>
</evidence>
<dbReference type="PRINTS" id="PR00465">
    <property type="entry name" value="EP450IV"/>
</dbReference>
<dbReference type="PRINTS" id="PR00385">
    <property type="entry name" value="P450"/>
</dbReference>
<feature type="binding site" description="axial binding residue" evidence="5">
    <location>
        <position position="397"/>
    </location>
    <ligand>
        <name>heme</name>
        <dbReference type="ChEBI" id="CHEBI:30413"/>
    </ligand>
    <ligandPart>
        <name>Fe</name>
        <dbReference type="ChEBI" id="CHEBI:18248"/>
    </ligandPart>
</feature>
<dbReference type="GO" id="GO:0016705">
    <property type="term" value="F:oxidoreductase activity, acting on paired donors, with incorporation or reduction of molecular oxygen"/>
    <property type="evidence" value="ECO:0007669"/>
    <property type="project" value="InterPro"/>
</dbReference>
<dbReference type="eggNOG" id="COG2124">
    <property type="taxonomic scope" value="Bacteria"/>
</dbReference>
<dbReference type="PANTHER" id="PTHR24304">
    <property type="entry name" value="CYTOCHROME P450 FAMILY 7"/>
    <property type="match status" value="1"/>
</dbReference>
<sequence length="494" mass="55001">MTSSDTATSIRVSGGEGEHGHLDELATDPIGLFRRVRDEHGEVGMFQLADREVVLVSGAAANEEFFRAPDEVLDQGAAYPFMTPIFGEGVVFDTSPERRSEMLHNQALKGAHMKQHAVTIPDEVERMIADWGDEGEIDLLDFFAELTLYTSSSCLIGRKFREELSGHIAHLYHELEKGTDPIAYVDMHADIESFRRRDAARAELVEFIGGVMDRRIANPPADKEDRDLLDVLVSLKNDDGSQMFTPDTVTGIFISMMFAGHHTTSGTAAWTLIELLKHPDYLAEVTGELDGIYSDGTEYSFAAMRQIPKLEGAIKEALRLHPPLIILMRLVQEDFEVGGVTVHKGQSIAVSPAVSNRLPEDFPNPDAFDPARYDEPRQEDLVNRWTWIPFGAGRHRCVGAQFAMMQLKAIFSVLLRNYEFSLVQDADSYRNDHSKMVVQLQSGGGCCTSRAVSPTGGCGDARRRRSRPVPGTWHVRDGGARRLRSGPRRRHPAR</sequence>
<dbReference type="AlphaFoldDB" id="F1YM44"/>
<dbReference type="PANTHER" id="PTHR24304:SF2">
    <property type="entry name" value="24-HYDROXYCHOLESTEROL 7-ALPHA-HYDROXYLASE"/>
    <property type="match status" value="1"/>
</dbReference>
<dbReference type="STRING" id="644548.SCNU_14941"/>
<dbReference type="InterPro" id="IPR050529">
    <property type="entry name" value="CYP450_sterol_14alpha_dmase"/>
</dbReference>
<evidence type="ECO:0000313" key="8">
    <source>
        <dbReference type="EMBL" id="EGD54295.1"/>
    </source>
</evidence>
<keyword evidence="3 5" id="KW-0479">Metal-binding</keyword>
<dbReference type="SUPFAM" id="SSF48264">
    <property type="entry name" value="Cytochrome P450"/>
    <property type="match status" value="1"/>
</dbReference>
<reference evidence="8 9" key="1">
    <citation type="journal article" date="2011" name="J. Bacteriol.">
        <title>Draft Genome Sequence of Gordonia neofelifaecis NRRL B-59395, a Cholesterol-Degrading Actinomycete.</title>
        <authorList>
            <person name="Ge F."/>
            <person name="Li W."/>
            <person name="Chen G."/>
            <person name="Liu Y."/>
            <person name="Zhang G."/>
            <person name="Yong B."/>
            <person name="Wang Q."/>
            <person name="Wang N."/>
            <person name="Huang Z."/>
            <person name="Li W."/>
            <person name="Wang J."/>
            <person name="Wu C."/>
            <person name="Xie Q."/>
            <person name="Liu G."/>
        </authorList>
    </citation>
    <scope>NUCLEOTIDE SEQUENCE [LARGE SCALE GENOMIC DNA]</scope>
    <source>
        <strain evidence="8 9">NRRL B-59395</strain>
    </source>
</reference>
<comment type="cofactor">
    <cofactor evidence="5">
        <name>heme</name>
        <dbReference type="ChEBI" id="CHEBI:30413"/>
    </cofactor>
</comment>
<dbReference type="PROSITE" id="PS00086">
    <property type="entry name" value="CYTOCHROME_P450"/>
    <property type="match status" value="1"/>
</dbReference>
<feature type="region of interest" description="Disordered" evidence="7">
    <location>
        <begin position="1"/>
        <end position="23"/>
    </location>
</feature>
<dbReference type="InterPro" id="IPR001128">
    <property type="entry name" value="Cyt_P450"/>
</dbReference>
<dbReference type="CDD" id="cd11042">
    <property type="entry name" value="CYP51-like"/>
    <property type="match status" value="1"/>
</dbReference>
<protein>
    <submittedName>
        <fullName evidence="8">Cytochrome P450</fullName>
    </submittedName>
</protein>
<dbReference type="OrthoDB" id="4746309at2"/>
<dbReference type="InterPro" id="IPR002403">
    <property type="entry name" value="Cyt_P450_E_grp-IV"/>
</dbReference>
<comment type="caution">
    <text evidence="8">The sequence shown here is derived from an EMBL/GenBank/DDBJ whole genome shotgun (WGS) entry which is preliminary data.</text>
</comment>
<feature type="compositionally biased region" description="Polar residues" evidence="7">
    <location>
        <begin position="1"/>
        <end position="11"/>
    </location>
</feature>
<feature type="region of interest" description="Disordered" evidence="7">
    <location>
        <begin position="451"/>
        <end position="494"/>
    </location>
</feature>
<dbReference type="Pfam" id="PF00067">
    <property type="entry name" value="p450"/>
    <property type="match status" value="1"/>
</dbReference>
<keyword evidence="6" id="KW-0503">Monooxygenase</keyword>
<keyword evidence="9" id="KW-1185">Reference proteome</keyword>
<feature type="compositionally biased region" description="Basic residues" evidence="7">
    <location>
        <begin position="481"/>
        <end position="494"/>
    </location>
</feature>
<keyword evidence="2 5" id="KW-0349">Heme</keyword>
<proteinExistence type="inferred from homology"/>
<dbReference type="GO" id="GO:0004497">
    <property type="term" value="F:monooxygenase activity"/>
    <property type="evidence" value="ECO:0007669"/>
    <property type="project" value="UniProtKB-KW"/>
</dbReference>
<gene>
    <name evidence="8" type="ORF">SCNU_14941</name>
</gene>
<evidence type="ECO:0000256" key="6">
    <source>
        <dbReference type="RuleBase" id="RU000461"/>
    </source>
</evidence>
<dbReference type="Gene3D" id="1.10.630.10">
    <property type="entry name" value="Cytochrome P450"/>
    <property type="match status" value="1"/>
</dbReference>
<dbReference type="GO" id="GO:0020037">
    <property type="term" value="F:heme binding"/>
    <property type="evidence" value="ECO:0007669"/>
    <property type="project" value="InterPro"/>
</dbReference>
<dbReference type="InterPro" id="IPR017972">
    <property type="entry name" value="Cyt_P450_CS"/>
</dbReference>
<evidence type="ECO:0000256" key="1">
    <source>
        <dbReference type="ARBA" id="ARBA00010617"/>
    </source>
</evidence>
<comment type="similarity">
    <text evidence="1 6">Belongs to the cytochrome P450 family.</text>
</comment>
<dbReference type="GO" id="GO:0005506">
    <property type="term" value="F:iron ion binding"/>
    <property type="evidence" value="ECO:0007669"/>
    <property type="project" value="InterPro"/>
</dbReference>
<dbReference type="Proteomes" id="UP000035065">
    <property type="component" value="Unassembled WGS sequence"/>
</dbReference>